<dbReference type="GO" id="GO:0009236">
    <property type="term" value="P:cobalamin biosynthetic process"/>
    <property type="evidence" value="ECO:0007669"/>
    <property type="project" value="UniProtKB-KW"/>
</dbReference>
<evidence type="ECO:0000313" key="11">
    <source>
        <dbReference type="EMBL" id="HJE50613.1"/>
    </source>
</evidence>
<organism evidence="11 12">
    <name type="scientific">Tessaracoccus flavescens</name>
    <dbReference type="NCBI Taxonomy" id="399497"/>
    <lineage>
        <taxon>Bacteria</taxon>
        <taxon>Bacillati</taxon>
        <taxon>Actinomycetota</taxon>
        <taxon>Actinomycetes</taxon>
        <taxon>Propionibacteriales</taxon>
        <taxon>Propionibacteriaceae</taxon>
        <taxon>Tessaracoccus</taxon>
    </lineage>
</organism>
<keyword evidence="3" id="KW-1003">Cell membrane</keyword>
<reference evidence="11" key="1">
    <citation type="journal article" date="2021" name="PeerJ">
        <title>Extensive microbial diversity within the chicken gut microbiome revealed by metagenomics and culture.</title>
        <authorList>
            <person name="Gilroy R."/>
            <person name="Ravi A."/>
            <person name="Getino M."/>
            <person name="Pursley I."/>
            <person name="Horton D.L."/>
            <person name="Alikhan N.F."/>
            <person name="Baker D."/>
            <person name="Gharbi K."/>
            <person name="Hall N."/>
            <person name="Watson M."/>
            <person name="Adriaenssens E.M."/>
            <person name="Foster-Nyarko E."/>
            <person name="Jarju S."/>
            <person name="Secka A."/>
            <person name="Antonio M."/>
            <person name="Oren A."/>
            <person name="Chaudhuri R.R."/>
            <person name="La Ragione R."/>
            <person name="Hildebrand F."/>
            <person name="Pallen M.J."/>
        </authorList>
    </citation>
    <scope>NUCLEOTIDE SEQUENCE</scope>
    <source>
        <strain evidence="11">ChiGjej3B3-7470</strain>
    </source>
</reference>
<keyword evidence="2" id="KW-0813">Transport</keyword>
<dbReference type="GO" id="GO:0015087">
    <property type="term" value="F:cobalt ion transmembrane transporter activity"/>
    <property type="evidence" value="ECO:0007669"/>
    <property type="project" value="InterPro"/>
</dbReference>
<evidence type="ECO:0000256" key="5">
    <source>
        <dbReference type="ARBA" id="ARBA00022692"/>
    </source>
</evidence>
<evidence type="ECO:0000256" key="10">
    <source>
        <dbReference type="SAM" id="Phobius"/>
    </source>
</evidence>
<keyword evidence="8 10" id="KW-0472">Membrane</keyword>
<evidence type="ECO:0000256" key="2">
    <source>
        <dbReference type="ARBA" id="ARBA00022448"/>
    </source>
</evidence>
<evidence type="ECO:0000256" key="7">
    <source>
        <dbReference type="ARBA" id="ARBA00023065"/>
    </source>
</evidence>
<evidence type="ECO:0000256" key="8">
    <source>
        <dbReference type="ARBA" id="ARBA00023136"/>
    </source>
</evidence>
<keyword evidence="6 10" id="KW-1133">Transmembrane helix</keyword>
<feature type="transmembrane region" description="Helical" evidence="10">
    <location>
        <begin position="69"/>
        <end position="88"/>
    </location>
</feature>
<dbReference type="AlphaFoldDB" id="A0A921ELM4"/>
<accession>A0A921ELM4</accession>
<keyword evidence="4" id="KW-0169">Cobalamin biosynthesis</keyword>
<dbReference type="EMBL" id="DYZF01000033">
    <property type="protein sequence ID" value="HJE50613.1"/>
    <property type="molecule type" value="Genomic_DNA"/>
</dbReference>
<keyword evidence="5 10" id="KW-0812">Transmembrane</keyword>
<proteinExistence type="predicted"/>
<name>A0A921ELM4_9ACTN</name>
<sequence>MSKRSAIWTTLGIIVLIVAIYVAMLLLAPSGAEFGGTDATANDMLQAEPWFKPIFSPGDISGELESGLFALQAALGGIVFGFVVGRFARGRDVKGE</sequence>
<keyword evidence="9" id="KW-0170">Cobalt</keyword>
<evidence type="ECO:0000256" key="9">
    <source>
        <dbReference type="ARBA" id="ARBA00023285"/>
    </source>
</evidence>
<dbReference type="PANTHER" id="PTHR38662:SF1">
    <property type="entry name" value="COBALT TRANSPORT PROTEIN CBIN"/>
    <property type="match status" value="1"/>
</dbReference>
<keyword evidence="1" id="KW-0171">Cobalt transport</keyword>
<keyword evidence="7" id="KW-0406">Ion transport</keyword>
<dbReference type="PANTHER" id="PTHR38662">
    <property type="entry name" value="COBALT TRANSPORT PROTEIN CBIN"/>
    <property type="match status" value="1"/>
</dbReference>
<dbReference type="Pfam" id="PF02553">
    <property type="entry name" value="CbiN"/>
    <property type="match status" value="1"/>
</dbReference>
<protein>
    <submittedName>
        <fullName evidence="11">Energy-coupling factor ABC transporter substrate-binding protein</fullName>
    </submittedName>
</protein>
<evidence type="ECO:0000256" key="3">
    <source>
        <dbReference type="ARBA" id="ARBA00022475"/>
    </source>
</evidence>
<gene>
    <name evidence="11" type="ORF">K8V15_01295</name>
</gene>
<comment type="caution">
    <text evidence="11">The sequence shown here is derived from an EMBL/GenBank/DDBJ whole genome shotgun (WGS) entry which is preliminary data.</text>
</comment>
<reference evidence="11" key="2">
    <citation type="submission" date="2021-09" db="EMBL/GenBank/DDBJ databases">
        <authorList>
            <person name="Gilroy R."/>
        </authorList>
    </citation>
    <scope>NUCLEOTIDE SEQUENCE</scope>
    <source>
        <strain evidence="11">ChiGjej3B3-7470</strain>
    </source>
</reference>
<dbReference type="GO" id="GO:0016020">
    <property type="term" value="C:membrane"/>
    <property type="evidence" value="ECO:0007669"/>
    <property type="project" value="InterPro"/>
</dbReference>
<evidence type="ECO:0000256" key="1">
    <source>
        <dbReference type="ARBA" id="ARBA00022426"/>
    </source>
</evidence>
<evidence type="ECO:0000256" key="6">
    <source>
        <dbReference type="ARBA" id="ARBA00022989"/>
    </source>
</evidence>
<dbReference type="InterPro" id="IPR003705">
    <property type="entry name" value="CbiN"/>
</dbReference>
<feature type="transmembrane region" description="Helical" evidence="10">
    <location>
        <begin position="7"/>
        <end position="28"/>
    </location>
</feature>
<evidence type="ECO:0000256" key="4">
    <source>
        <dbReference type="ARBA" id="ARBA00022573"/>
    </source>
</evidence>
<dbReference type="Proteomes" id="UP000712713">
    <property type="component" value="Unassembled WGS sequence"/>
</dbReference>
<evidence type="ECO:0000313" key="12">
    <source>
        <dbReference type="Proteomes" id="UP000712713"/>
    </source>
</evidence>